<accession>A0A1Q9E3Y2</accession>
<comment type="caution">
    <text evidence="2">The sequence shown here is derived from an EMBL/GenBank/DDBJ whole genome shotgun (WGS) entry which is preliminary data.</text>
</comment>
<sequence>MWAEVQALFGPKMKVCFEPLVPFNYGSFAVAGPRCPDIQRCLAVRGMDHSAAVPSDHVQQDFQDSVHVLVYLPQVMQHDFSTALLLQSAAFATVPGAAVIVVLVVVVIVVALIVIILLILVVMIAPMIHDPFCKMKEAYVLL</sequence>
<keyword evidence="1" id="KW-0812">Transmembrane</keyword>
<protein>
    <submittedName>
        <fullName evidence="2">Uncharacterized protein</fullName>
    </submittedName>
</protein>
<keyword evidence="1" id="KW-0472">Membrane</keyword>
<evidence type="ECO:0000313" key="2">
    <source>
        <dbReference type="EMBL" id="OLQ02103.1"/>
    </source>
</evidence>
<feature type="transmembrane region" description="Helical" evidence="1">
    <location>
        <begin position="97"/>
        <end position="125"/>
    </location>
</feature>
<name>A0A1Q9E3Y2_SYMMI</name>
<dbReference type="AlphaFoldDB" id="A0A1Q9E3Y2"/>
<proteinExistence type="predicted"/>
<evidence type="ECO:0000256" key="1">
    <source>
        <dbReference type="SAM" id="Phobius"/>
    </source>
</evidence>
<keyword evidence="3" id="KW-1185">Reference proteome</keyword>
<gene>
    <name evidence="2" type="ORF">AK812_SmicGene15131</name>
</gene>
<evidence type="ECO:0000313" key="3">
    <source>
        <dbReference type="Proteomes" id="UP000186817"/>
    </source>
</evidence>
<organism evidence="2 3">
    <name type="scientific">Symbiodinium microadriaticum</name>
    <name type="common">Dinoflagellate</name>
    <name type="synonym">Zooxanthella microadriatica</name>
    <dbReference type="NCBI Taxonomy" id="2951"/>
    <lineage>
        <taxon>Eukaryota</taxon>
        <taxon>Sar</taxon>
        <taxon>Alveolata</taxon>
        <taxon>Dinophyceae</taxon>
        <taxon>Suessiales</taxon>
        <taxon>Symbiodiniaceae</taxon>
        <taxon>Symbiodinium</taxon>
    </lineage>
</organism>
<keyword evidence="1" id="KW-1133">Transmembrane helix</keyword>
<reference evidence="2 3" key="1">
    <citation type="submission" date="2016-02" db="EMBL/GenBank/DDBJ databases">
        <title>Genome analysis of coral dinoflagellate symbionts highlights evolutionary adaptations to a symbiotic lifestyle.</title>
        <authorList>
            <person name="Aranda M."/>
            <person name="Li Y."/>
            <person name="Liew Y.J."/>
            <person name="Baumgarten S."/>
            <person name="Simakov O."/>
            <person name="Wilson M."/>
            <person name="Piel J."/>
            <person name="Ashoor H."/>
            <person name="Bougouffa S."/>
            <person name="Bajic V.B."/>
            <person name="Ryu T."/>
            <person name="Ravasi T."/>
            <person name="Bayer T."/>
            <person name="Micklem G."/>
            <person name="Kim H."/>
            <person name="Bhak J."/>
            <person name="Lajeunesse T.C."/>
            <person name="Voolstra C.R."/>
        </authorList>
    </citation>
    <scope>NUCLEOTIDE SEQUENCE [LARGE SCALE GENOMIC DNA]</scope>
    <source>
        <strain evidence="2 3">CCMP2467</strain>
    </source>
</reference>
<dbReference type="Proteomes" id="UP000186817">
    <property type="component" value="Unassembled WGS sequence"/>
</dbReference>
<dbReference type="EMBL" id="LSRX01000273">
    <property type="protein sequence ID" value="OLQ02103.1"/>
    <property type="molecule type" value="Genomic_DNA"/>
</dbReference>